<dbReference type="InterPro" id="IPR036291">
    <property type="entry name" value="NAD(P)-bd_dom_sf"/>
</dbReference>
<dbReference type="InterPro" id="IPR050177">
    <property type="entry name" value="Lipid_A_modif_metabolic_enz"/>
</dbReference>
<evidence type="ECO:0000313" key="3">
    <source>
        <dbReference type="Proteomes" id="UP000199474"/>
    </source>
</evidence>
<sequence length="290" mass="33325">MKKVLITGVNSYIGNNLRNWLLNREKHGVYSVDLISLKDNSWKEKNFSNYDTVVHVAGIAHVSKDNNMKNKYYQINRDLTIETARKAKNEGVNQFIFLSSIIVYGESVRKSGIVNRETTPAPHDFYGDSKLQAEQGISPLGDEDFKVAIIRPPMIYGKDSKGNYPKLAVAAQKLPIFPDFDNKRSMLHIDNLCEFIRLIIVHEDRGLFFPQNQEYVKTSEMVKLIAEAHGKNIKLVSWFNPILQLLRNKINIFNKVFGDLVYDKEMSSYISDYQVRNMRESIQLTEGGNK</sequence>
<evidence type="ECO:0000313" key="2">
    <source>
        <dbReference type="EMBL" id="SFD87038.1"/>
    </source>
</evidence>
<dbReference type="AlphaFoldDB" id="A0A1I1VY96"/>
<evidence type="ECO:0000259" key="1">
    <source>
        <dbReference type="Pfam" id="PF01370"/>
    </source>
</evidence>
<dbReference type="InterPro" id="IPR001509">
    <property type="entry name" value="Epimerase_deHydtase"/>
</dbReference>
<dbReference type="SUPFAM" id="SSF51735">
    <property type="entry name" value="NAD(P)-binding Rossmann-fold domains"/>
    <property type="match status" value="1"/>
</dbReference>
<proteinExistence type="predicted"/>
<accession>A0A1I1VY96</accession>
<dbReference type="PANTHER" id="PTHR43245">
    <property type="entry name" value="BIFUNCTIONAL POLYMYXIN RESISTANCE PROTEIN ARNA"/>
    <property type="match status" value="1"/>
</dbReference>
<organism evidence="2 3">
    <name type="scientific">Lentibacillus persicus</name>
    <dbReference type="NCBI Taxonomy" id="640948"/>
    <lineage>
        <taxon>Bacteria</taxon>
        <taxon>Bacillati</taxon>
        <taxon>Bacillota</taxon>
        <taxon>Bacilli</taxon>
        <taxon>Bacillales</taxon>
        <taxon>Bacillaceae</taxon>
        <taxon>Lentibacillus</taxon>
    </lineage>
</organism>
<keyword evidence="3" id="KW-1185">Reference proteome</keyword>
<dbReference type="Pfam" id="PF01370">
    <property type="entry name" value="Epimerase"/>
    <property type="match status" value="1"/>
</dbReference>
<protein>
    <submittedName>
        <fullName evidence="2">UDP-glucose 4-epimerase</fullName>
    </submittedName>
</protein>
<gene>
    <name evidence="2" type="ORF">SAMN05216238_10550</name>
</gene>
<dbReference type="Proteomes" id="UP000199474">
    <property type="component" value="Unassembled WGS sequence"/>
</dbReference>
<name>A0A1I1VY96_9BACI</name>
<dbReference type="RefSeq" id="WP_090084119.1">
    <property type="nucleotide sequence ID" value="NZ_FOMR01000005.1"/>
</dbReference>
<feature type="domain" description="NAD-dependent epimerase/dehydratase" evidence="1">
    <location>
        <begin position="4"/>
        <end position="205"/>
    </location>
</feature>
<dbReference type="OrthoDB" id="9808602at2"/>
<reference evidence="3" key="1">
    <citation type="submission" date="2016-10" db="EMBL/GenBank/DDBJ databases">
        <authorList>
            <person name="Varghese N."/>
            <person name="Submissions S."/>
        </authorList>
    </citation>
    <scope>NUCLEOTIDE SEQUENCE [LARGE SCALE GENOMIC DNA]</scope>
    <source>
        <strain evidence="3">DSM 22530</strain>
    </source>
</reference>
<dbReference type="PANTHER" id="PTHR43245:SF58">
    <property type="entry name" value="BLL5923 PROTEIN"/>
    <property type="match status" value="1"/>
</dbReference>
<dbReference type="EMBL" id="FOMR01000005">
    <property type="protein sequence ID" value="SFD87038.1"/>
    <property type="molecule type" value="Genomic_DNA"/>
</dbReference>
<dbReference type="Gene3D" id="3.40.50.720">
    <property type="entry name" value="NAD(P)-binding Rossmann-like Domain"/>
    <property type="match status" value="1"/>
</dbReference>
<dbReference type="STRING" id="640948.SAMN05216238_10550"/>